<dbReference type="KEGG" id="mop:Mesop_3853"/>
<reference evidence="2 3" key="1">
    <citation type="submission" date="2010-10" db="EMBL/GenBank/DDBJ databases">
        <title>Complete sequence of Mesorhizobium opportunistum WSM2075.</title>
        <authorList>
            <consortium name="US DOE Joint Genome Institute"/>
            <person name="Lucas S."/>
            <person name="Copeland A."/>
            <person name="Lapidus A."/>
            <person name="Cheng J.-F."/>
            <person name="Bruce D."/>
            <person name="Goodwin L."/>
            <person name="Pitluck S."/>
            <person name="Chertkov O."/>
            <person name="Misra M."/>
            <person name="Detter J.C."/>
            <person name="Han C."/>
            <person name="Tapia R."/>
            <person name="Land M."/>
            <person name="Hauser L."/>
            <person name="Kyrpides N."/>
            <person name="Ovchinnikova G."/>
            <person name="Mavrommatis K.M."/>
            <person name="Tiwari R.P."/>
            <person name="Howieson J.G."/>
            <person name="O'Hara G.W."/>
            <person name="Nandasena K.G."/>
            <person name="Woyke T."/>
        </authorList>
    </citation>
    <scope>NUCLEOTIDE SEQUENCE [LARGE SCALE GENOMIC DNA]</scope>
    <source>
        <strain evidence="3">LMG 24607 / HAMBI 3007 / WSM2075</strain>
    </source>
</reference>
<name>F7Y294_MESOW</name>
<evidence type="ECO:0000313" key="2">
    <source>
        <dbReference type="EMBL" id="AEH88291.1"/>
    </source>
</evidence>
<dbReference type="HOGENOM" id="CLU_2106048_0_0_5"/>
<keyword evidence="1" id="KW-1133">Transmembrane helix</keyword>
<feature type="transmembrane region" description="Helical" evidence="1">
    <location>
        <begin position="54"/>
        <end position="74"/>
    </location>
</feature>
<feature type="transmembrane region" description="Helical" evidence="1">
    <location>
        <begin position="12"/>
        <end position="34"/>
    </location>
</feature>
<organism evidence="2 3">
    <name type="scientific">Mesorhizobium opportunistum (strain LMG 24607 / HAMBI 3007 / WSM2075)</name>
    <dbReference type="NCBI Taxonomy" id="536019"/>
    <lineage>
        <taxon>Bacteria</taxon>
        <taxon>Pseudomonadati</taxon>
        <taxon>Pseudomonadota</taxon>
        <taxon>Alphaproteobacteria</taxon>
        <taxon>Hyphomicrobiales</taxon>
        <taxon>Phyllobacteriaceae</taxon>
        <taxon>Mesorhizobium</taxon>
    </lineage>
</organism>
<evidence type="ECO:0000256" key="1">
    <source>
        <dbReference type="SAM" id="Phobius"/>
    </source>
</evidence>
<gene>
    <name evidence="2" type="ordered locus">Mesop_3853</name>
</gene>
<dbReference type="STRING" id="536019.Mesop_3853"/>
<keyword evidence="1" id="KW-0812">Transmembrane</keyword>
<keyword evidence="1" id="KW-0472">Membrane</keyword>
<evidence type="ECO:0008006" key="4">
    <source>
        <dbReference type="Google" id="ProtNLM"/>
    </source>
</evidence>
<evidence type="ECO:0000313" key="3">
    <source>
        <dbReference type="Proteomes" id="UP000001623"/>
    </source>
</evidence>
<dbReference type="EMBL" id="CP002279">
    <property type="protein sequence ID" value="AEH88291.1"/>
    <property type="molecule type" value="Genomic_DNA"/>
</dbReference>
<proteinExistence type="predicted"/>
<accession>F7Y294</accession>
<dbReference type="AlphaFoldDB" id="F7Y294"/>
<sequence length="115" mass="13134">MGDQRISIGKVQLLLLGTLSVPGIVIFCVTRFLVFPEKQDFVLFSAGILKWGPYILYMDVLLFSLFVVWALRVPEFLPLHVRYTRNFVRFFFAFNLVAFAALTAYFKLTIDSTGG</sequence>
<dbReference type="Proteomes" id="UP000001623">
    <property type="component" value="Chromosome"/>
</dbReference>
<feature type="transmembrane region" description="Helical" evidence="1">
    <location>
        <begin position="86"/>
        <end position="106"/>
    </location>
</feature>
<protein>
    <recommendedName>
        <fullName evidence="4">Transmembrane protein</fullName>
    </recommendedName>
</protein>